<keyword evidence="3" id="KW-0175">Coiled coil</keyword>
<dbReference type="InterPro" id="IPR044693">
    <property type="entry name" value="SGO_plant"/>
</dbReference>
<protein>
    <submittedName>
        <fullName evidence="6">Shugoshin-1</fullName>
    </submittedName>
</protein>
<evidence type="ECO:0000256" key="4">
    <source>
        <dbReference type="SAM" id="MobiDB-lite"/>
    </source>
</evidence>
<feature type="domain" description="Shugoshin C-terminal" evidence="5">
    <location>
        <begin position="321"/>
        <end position="345"/>
    </location>
</feature>
<sequence>MSKTEGFLILDTQNAAAGGDKAPGPNPRSVARRKLADISNIPQKMRPLIQDDKLQSIPTTAKTYIEQLQKDNMNLMKMLAQRNKLIEQSGIELERLRLNLIKVQEQNQQLALSRSQMLMELNLGKDRGEAFKVPCQTADAELPEEGETSTVSRDDEMPRTTKRRLRSQSFGSSEPLQSEENAGNRSEIWLNLVRYCNARPPARRQSARFKTVESKSAEDLSEKDNTIFPECPLPDESVLENGLTCGSASVKNEDNRRLSARRQSTRFKPVEPKSAEDQSEKDDSKFSECPLPDEPVLENESTSGSASVKYESQEIGRSSLSRPSRVAAKKVQSYKEVPLNVKMRRSE</sequence>
<dbReference type="GO" id="GO:0045144">
    <property type="term" value="P:meiotic sister chromatid segregation"/>
    <property type="evidence" value="ECO:0007669"/>
    <property type="project" value="InterPro"/>
</dbReference>
<evidence type="ECO:0000313" key="7">
    <source>
        <dbReference type="Proteomes" id="UP000653305"/>
    </source>
</evidence>
<feature type="compositionally biased region" description="Basic and acidic residues" evidence="4">
    <location>
        <begin position="268"/>
        <end position="286"/>
    </location>
</feature>
<evidence type="ECO:0000259" key="5">
    <source>
        <dbReference type="Pfam" id="PF07557"/>
    </source>
</evidence>
<dbReference type="GO" id="GO:0000775">
    <property type="term" value="C:chromosome, centromeric region"/>
    <property type="evidence" value="ECO:0007669"/>
    <property type="project" value="InterPro"/>
</dbReference>
<feature type="region of interest" description="Disordered" evidence="4">
    <location>
        <begin position="137"/>
        <end position="183"/>
    </location>
</feature>
<feature type="region of interest" description="Disordered" evidence="4">
    <location>
        <begin position="203"/>
        <end position="332"/>
    </location>
</feature>
<dbReference type="AlphaFoldDB" id="A0A830C9F3"/>
<evidence type="ECO:0000256" key="2">
    <source>
        <dbReference type="ARBA" id="ARBA00022829"/>
    </source>
</evidence>
<evidence type="ECO:0000256" key="3">
    <source>
        <dbReference type="SAM" id="Coils"/>
    </source>
</evidence>
<keyword evidence="2" id="KW-0159">Chromosome partition</keyword>
<reference evidence="6" key="1">
    <citation type="submission" date="2020-07" db="EMBL/GenBank/DDBJ databases">
        <title>Ethylene signaling mediates host invasion by parasitic plants.</title>
        <authorList>
            <person name="Yoshida S."/>
        </authorList>
    </citation>
    <scope>NUCLEOTIDE SEQUENCE</scope>
    <source>
        <strain evidence="6">Okayama</strain>
    </source>
</reference>
<keyword evidence="7" id="KW-1185">Reference proteome</keyword>
<dbReference type="EMBL" id="BMAC01000257">
    <property type="protein sequence ID" value="GFP91825.1"/>
    <property type="molecule type" value="Genomic_DNA"/>
</dbReference>
<feature type="compositionally biased region" description="Polar residues" evidence="4">
    <location>
        <begin position="167"/>
        <end position="183"/>
    </location>
</feature>
<proteinExistence type="inferred from homology"/>
<dbReference type="OrthoDB" id="770508at2759"/>
<comment type="similarity">
    <text evidence="1">Belongs to the shugoshin family.</text>
</comment>
<dbReference type="GO" id="GO:0034090">
    <property type="term" value="P:maintenance of meiotic sister chromatid cohesion"/>
    <property type="evidence" value="ECO:0007669"/>
    <property type="project" value="InterPro"/>
</dbReference>
<comment type="caution">
    <text evidence="6">The sequence shown here is derived from an EMBL/GenBank/DDBJ whole genome shotgun (WGS) entry which is preliminary data.</text>
</comment>
<dbReference type="PANTHER" id="PTHR34373:SF9">
    <property type="entry name" value="SHUGOSHIN 2"/>
    <property type="match status" value="1"/>
</dbReference>
<feature type="compositionally biased region" description="Basic and acidic residues" evidence="4">
    <location>
        <begin position="210"/>
        <end position="225"/>
    </location>
</feature>
<evidence type="ECO:0000256" key="1">
    <source>
        <dbReference type="ARBA" id="ARBA00010845"/>
    </source>
</evidence>
<accession>A0A830C9F3</accession>
<dbReference type="Pfam" id="PF07557">
    <property type="entry name" value="Shugoshin_C"/>
    <property type="match status" value="1"/>
</dbReference>
<feature type="coiled-coil region" evidence="3">
    <location>
        <begin position="86"/>
        <end position="113"/>
    </location>
</feature>
<gene>
    <name evidence="6" type="ORF">PHJA_001326500</name>
</gene>
<dbReference type="GO" id="GO:0005634">
    <property type="term" value="C:nucleus"/>
    <property type="evidence" value="ECO:0007669"/>
    <property type="project" value="InterPro"/>
</dbReference>
<dbReference type="InterPro" id="IPR011515">
    <property type="entry name" value="Shugoshin_C"/>
</dbReference>
<dbReference type="PANTHER" id="PTHR34373">
    <property type="entry name" value="SHUGOSHIN 2"/>
    <property type="match status" value="1"/>
</dbReference>
<dbReference type="Proteomes" id="UP000653305">
    <property type="component" value="Unassembled WGS sequence"/>
</dbReference>
<evidence type="ECO:0000313" key="6">
    <source>
        <dbReference type="EMBL" id="GFP91825.1"/>
    </source>
</evidence>
<organism evidence="6 7">
    <name type="scientific">Phtheirospermum japonicum</name>
    <dbReference type="NCBI Taxonomy" id="374723"/>
    <lineage>
        <taxon>Eukaryota</taxon>
        <taxon>Viridiplantae</taxon>
        <taxon>Streptophyta</taxon>
        <taxon>Embryophyta</taxon>
        <taxon>Tracheophyta</taxon>
        <taxon>Spermatophyta</taxon>
        <taxon>Magnoliopsida</taxon>
        <taxon>eudicotyledons</taxon>
        <taxon>Gunneridae</taxon>
        <taxon>Pentapetalae</taxon>
        <taxon>asterids</taxon>
        <taxon>lamiids</taxon>
        <taxon>Lamiales</taxon>
        <taxon>Orobanchaceae</taxon>
        <taxon>Orobanchaceae incertae sedis</taxon>
        <taxon>Phtheirospermum</taxon>
    </lineage>
</organism>
<name>A0A830C9F3_9LAMI</name>